<dbReference type="PANTHER" id="PTHR12483">
    <property type="entry name" value="SOLUTE CARRIER FAMILY 31 COPPER TRANSPORTERS"/>
    <property type="match status" value="1"/>
</dbReference>
<accession>A0ABQ9KS48</accession>
<sequence>MGPAMNNTNTIGVMTTMQSTHNMLTHMTFFWGKNAEILFDGWPSTRTDMYVLALISVFVFAFFVEWLSHCQLIKLGCTDLAAGLIQTLLHAFRIGLAYLLMLAIMSFNGGVFLVAVAGHTVGFLFFGSRVFKKSPPPAKASDLPPMCC</sequence>
<evidence type="ECO:0000313" key="8">
    <source>
        <dbReference type="Proteomes" id="UP001174677"/>
    </source>
</evidence>
<evidence type="ECO:0000256" key="2">
    <source>
        <dbReference type="ARBA" id="ARBA00022692"/>
    </source>
</evidence>
<feature type="transmembrane region" description="Helical" evidence="6">
    <location>
        <begin position="49"/>
        <end position="68"/>
    </location>
</feature>
<dbReference type="PANTHER" id="PTHR12483:SF24">
    <property type="entry name" value="COPPER TRANSPORTER 2-RELATED"/>
    <property type="match status" value="1"/>
</dbReference>
<feature type="transmembrane region" description="Helical" evidence="6">
    <location>
        <begin position="80"/>
        <end position="105"/>
    </location>
</feature>
<dbReference type="Proteomes" id="UP001174677">
    <property type="component" value="Chromosome 16"/>
</dbReference>
<evidence type="ECO:0000256" key="4">
    <source>
        <dbReference type="ARBA" id="ARBA00022989"/>
    </source>
</evidence>
<keyword evidence="4 6" id="KW-1133">Transmembrane helix</keyword>
<gene>
    <name evidence="7" type="ORF">P3X46_028960</name>
</gene>
<proteinExistence type="inferred from homology"/>
<protein>
    <recommendedName>
        <fullName evidence="6">Copper transport protein</fullName>
    </recommendedName>
</protein>
<feature type="transmembrane region" description="Helical" evidence="6">
    <location>
        <begin position="111"/>
        <end position="131"/>
    </location>
</feature>
<keyword evidence="6" id="KW-0406">Ion transport</keyword>
<dbReference type="Pfam" id="PF04145">
    <property type="entry name" value="Ctr"/>
    <property type="match status" value="2"/>
</dbReference>
<keyword evidence="2 6" id="KW-0812">Transmembrane</keyword>
<dbReference type="EMBL" id="JARPOI010000016">
    <property type="protein sequence ID" value="KAJ9146729.1"/>
    <property type="molecule type" value="Genomic_DNA"/>
</dbReference>
<comment type="subcellular location">
    <subcellularLocation>
        <location evidence="6">Membrane</location>
        <topology evidence="6">Multi-pass membrane protein</topology>
    </subcellularLocation>
</comment>
<keyword evidence="8" id="KW-1185">Reference proteome</keyword>
<keyword evidence="6" id="KW-0813">Transport</keyword>
<reference evidence="7" key="1">
    <citation type="journal article" date="2023" name="Plant Biotechnol. J.">
        <title>Chromosome-level wild Hevea brasiliensis genome provides new tools for genomic-assisted breeding and valuable loci to elevate rubber yield.</title>
        <authorList>
            <person name="Cheng H."/>
            <person name="Song X."/>
            <person name="Hu Y."/>
            <person name="Wu T."/>
            <person name="Yang Q."/>
            <person name="An Z."/>
            <person name="Feng S."/>
            <person name="Deng Z."/>
            <person name="Wu W."/>
            <person name="Zeng X."/>
            <person name="Tu M."/>
            <person name="Wang X."/>
            <person name="Huang H."/>
        </authorList>
    </citation>
    <scope>NUCLEOTIDE SEQUENCE</scope>
    <source>
        <strain evidence="7">MT/VB/25A 57/8</strain>
    </source>
</reference>
<name>A0ABQ9KS48_HEVBR</name>
<keyword evidence="6" id="KW-0186">Copper</keyword>
<evidence type="ECO:0000256" key="6">
    <source>
        <dbReference type="RuleBase" id="RU367022"/>
    </source>
</evidence>
<keyword evidence="5 6" id="KW-0472">Membrane</keyword>
<organism evidence="7 8">
    <name type="scientific">Hevea brasiliensis</name>
    <name type="common">Para rubber tree</name>
    <name type="synonym">Siphonia brasiliensis</name>
    <dbReference type="NCBI Taxonomy" id="3981"/>
    <lineage>
        <taxon>Eukaryota</taxon>
        <taxon>Viridiplantae</taxon>
        <taxon>Streptophyta</taxon>
        <taxon>Embryophyta</taxon>
        <taxon>Tracheophyta</taxon>
        <taxon>Spermatophyta</taxon>
        <taxon>Magnoliopsida</taxon>
        <taxon>eudicotyledons</taxon>
        <taxon>Gunneridae</taxon>
        <taxon>Pentapetalae</taxon>
        <taxon>rosids</taxon>
        <taxon>fabids</taxon>
        <taxon>Malpighiales</taxon>
        <taxon>Euphorbiaceae</taxon>
        <taxon>Crotonoideae</taxon>
        <taxon>Micrandreae</taxon>
        <taxon>Hevea</taxon>
    </lineage>
</organism>
<evidence type="ECO:0000256" key="1">
    <source>
        <dbReference type="ARBA" id="ARBA00006921"/>
    </source>
</evidence>
<comment type="caution">
    <text evidence="7">The sequence shown here is derived from an EMBL/GenBank/DDBJ whole genome shotgun (WGS) entry which is preliminary data.</text>
</comment>
<evidence type="ECO:0000256" key="5">
    <source>
        <dbReference type="ARBA" id="ARBA00023136"/>
    </source>
</evidence>
<evidence type="ECO:0000313" key="7">
    <source>
        <dbReference type="EMBL" id="KAJ9146729.1"/>
    </source>
</evidence>
<dbReference type="InterPro" id="IPR007274">
    <property type="entry name" value="Cop_transporter"/>
</dbReference>
<evidence type="ECO:0000256" key="3">
    <source>
        <dbReference type="ARBA" id="ARBA00022796"/>
    </source>
</evidence>
<comment type="similarity">
    <text evidence="1 6">Belongs to the copper transporter (Ctr) (TC 1.A.56) family. SLC31A subfamily.</text>
</comment>
<keyword evidence="3 6" id="KW-0187">Copper transport</keyword>